<dbReference type="PANTHER" id="PTHR22749">
    <property type="entry name" value="RIBOFLAVIN KINASE/FMN ADENYLYLTRANSFERASE"/>
    <property type="match status" value="1"/>
</dbReference>
<dbReference type="Pfam" id="PF01687">
    <property type="entry name" value="Flavokinase"/>
    <property type="match status" value="1"/>
</dbReference>
<accession>A0A4Q9GNS3</accession>
<evidence type="ECO:0000256" key="4">
    <source>
        <dbReference type="ARBA" id="ARBA00022630"/>
    </source>
</evidence>
<evidence type="ECO:0000256" key="8">
    <source>
        <dbReference type="ARBA" id="ARBA00022741"/>
    </source>
</evidence>
<dbReference type="UniPathway" id="UPA00276">
    <property type="reaction ID" value="UER00406"/>
</dbReference>
<evidence type="ECO:0000256" key="13">
    <source>
        <dbReference type="ARBA" id="ARBA00047880"/>
    </source>
</evidence>
<dbReference type="InterPro" id="IPR014729">
    <property type="entry name" value="Rossmann-like_a/b/a_fold"/>
</dbReference>
<evidence type="ECO:0000256" key="14">
    <source>
        <dbReference type="ARBA" id="ARBA00049494"/>
    </source>
</evidence>
<keyword evidence="8 15" id="KW-0547">Nucleotide-binding</keyword>
<dbReference type="Proteomes" id="UP000294194">
    <property type="component" value="Unassembled WGS sequence"/>
</dbReference>
<evidence type="ECO:0000313" key="18">
    <source>
        <dbReference type="Proteomes" id="UP000294194"/>
    </source>
</evidence>
<dbReference type="InterPro" id="IPR015864">
    <property type="entry name" value="FAD_synthase"/>
</dbReference>
<dbReference type="FunFam" id="2.40.30.30:FF:000003">
    <property type="entry name" value="Riboflavin biosynthesis protein"/>
    <property type="match status" value="1"/>
</dbReference>
<keyword evidence="5 15" id="KW-0288">FMN</keyword>
<comment type="function">
    <text evidence="1">Catalyzes the phosphorylation of riboflavin to FMN followed by the adenylation of FMN to FAD.</text>
</comment>
<dbReference type="SMART" id="SM00904">
    <property type="entry name" value="Flavokinase"/>
    <property type="match status" value="1"/>
</dbReference>
<dbReference type="RefSeq" id="WP_130980486.1">
    <property type="nucleotide sequence ID" value="NZ_SISG01000001.1"/>
</dbReference>
<dbReference type="NCBIfam" id="TIGR00083">
    <property type="entry name" value="ribF"/>
    <property type="match status" value="1"/>
</dbReference>
<evidence type="ECO:0000256" key="12">
    <source>
        <dbReference type="ARBA" id="ARBA00023268"/>
    </source>
</evidence>
<dbReference type="SUPFAM" id="SSF52374">
    <property type="entry name" value="Nucleotidylyl transferase"/>
    <property type="match status" value="1"/>
</dbReference>
<dbReference type="InterPro" id="IPR002606">
    <property type="entry name" value="Riboflavin_kinase_bac"/>
</dbReference>
<dbReference type="InterPro" id="IPR023465">
    <property type="entry name" value="Riboflavin_kinase_dom_sf"/>
</dbReference>
<sequence>MEFYEDLGSIPDDFGPSAVAIGKFDGVHSGHRTVLENLLKVAAEENLTATAVTFDRHPLALLRPELCPEPLLSNPQKVERLAETGLAATIMLTFDKAFSEQSPEDFVTRILVDALHARVVFVGSDFRFGAKGAGTVELLEQLGAQNGFEVRLIDDVVAAGSERRASSTWVRELLAAGDVDKAAEVLGKLPTIRSTVVHGLQRGRELGYPTANLSPAIEGYIPADGVYAAWLTVDGERYGAAVSIGNNPTFEGVPDKQVEAHVLDQSFDLYDKTVEVSFVRFIRGMQKFSGMDELATQMARDEQGIRAILSP</sequence>
<dbReference type="NCBIfam" id="NF004160">
    <property type="entry name" value="PRK05627.1-3"/>
    <property type="match status" value="1"/>
</dbReference>
<reference evidence="18" key="1">
    <citation type="submission" date="2019-02" db="EMBL/GenBank/DDBJ databases">
        <title>Glaciihabitans arcticus sp. nov., a psychrotolerant bacterium isolated from polar soil.</title>
        <authorList>
            <person name="Dahal R.H."/>
        </authorList>
    </citation>
    <scope>NUCLEOTIDE SEQUENCE [LARGE SCALE GENOMIC DNA]</scope>
    <source>
        <strain evidence="18">RP-3-7</strain>
    </source>
</reference>
<evidence type="ECO:0000256" key="7">
    <source>
        <dbReference type="ARBA" id="ARBA00022695"/>
    </source>
</evidence>
<dbReference type="CDD" id="cd02064">
    <property type="entry name" value="FAD_synthetase_N"/>
    <property type="match status" value="1"/>
</dbReference>
<comment type="catalytic activity">
    <reaction evidence="14 15">
        <text>FMN + ATP + H(+) = FAD + diphosphate</text>
        <dbReference type="Rhea" id="RHEA:17237"/>
        <dbReference type="ChEBI" id="CHEBI:15378"/>
        <dbReference type="ChEBI" id="CHEBI:30616"/>
        <dbReference type="ChEBI" id="CHEBI:33019"/>
        <dbReference type="ChEBI" id="CHEBI:57692"/>
        <dbReference type="ChEBI" id="CHEBI:58210"/>
        <dbReference type="EC" id="2.7.7.2"/>
    </reaction>
</comment>
<evidence type="ECO:0000256" key="3">
    <source>
        <dbReference type="ARBA" id="ARBA00005201"/>
    </source>
</evidence>
<comment type="pathway">
    <text evidence="2 15">Cofactor biosynthesis; FAD biosynthesis; FAD from FMN: step 1/1.</text>
</comment>
<dbReference type="UniPathway" id="UPA00277">
    <property type="reaction ID" value="UER00407"/>
</dbReference>
<keyword evidence="4 15" id="KW-0285">Flavoprotein</keyword>
<gene>
    <name evidence="17" type="ORF">EYE40_02605</name>
</gene>
<evidence type="ECO:0000256" key="9">
    <source>
        <dbReference type="ARBA" id="ARBA00022777"/>
    </source>
</evidence>
<name>A0A4Q9GNS3_9MICO</name>
<comment type="similarity">
    <text evidence="15">Belongs to the ribF family.</text>
</comment>
<dbReference type="EC" id="2.7.7.2" evidence="15"/>
<keyword evidence="9 15" id="KW-0418">Kinase</keyword>
<dbReference type="GO" id="GO:0008531">
    <property type="term" value="F:riboflavin kinase activity"/>
    <property type="evidence" value="ECO:0007669"/>
    <property type="project" value="UniProtKB-UniRule"/>
</dbReference>
<evidence type="ECO:0000256" key="2">
    <source>
        <dbReference type="ARBA" id="ARBA00004726"/>
    </source>
</evidence>
<keyword evidence="6 15" id="KW-0808">Transferase</keyword>
<evidence type="ECO:0000256" key="6">
    <source>
        <dbReference type="ARBA" id="ARBA00022679"/>
    </source>
</evidence>
<dbReference type="GO" id="GO:0006747">
    <property type="term" value="P:FAD biosynthetic process"/>
    <property type="evidence" value="ECO:0007669"/>
    <property type="project" value="UniProtKB-UniRule"/>
</dbReference>
<evidence type="ECO:0000256" key="10">
    <source>
        <dbReference type="ARBA" id="ARBA00022827"/>
    </source>
</evidence>
<dbReference type="PANTHER" id="PTHR22749:SF6">
    <property type="entry name" value="RIBOFLAVIN KINASE"/>
    <property type="match status" value="1"/>
</dbReference>
<dbReference type="FunFam" id="3.40.50.620:FF:000021">
    <property type="entry name" value="Riboflavin biosynthesis protein"/>
    <property type="match status" value="1"/>
</dbReference>
<dbReference type="GO" id="GO:0005524">
    <property type="term" value="F:ATP binding"/>
    <property type="evidence" value="ECO:0007669"/>
    <property type="project" value="UniProtKB-UniRule"/>
</dbReference>
<keyword evidence="11 15" id="KW-0067">ATP-binding</keyword>
<keyword evidence="12" id="KW-0511">Multifunctional enzyme</keyword>
<evidence type="ECO:0000256" key="15">
    <source>
        <dbReference type="PIRNR" id="PIRNR004491"/>
    </source>
</evidence>
<dbReference type="Gene3D" id="2.40.30.30">
    <property type="entry name" value="Riboflavin kinase-like"/>
    <property type="match status" value="1"/>
</dbReference>
<comment type="caution">
    <text evidence="17">The sequence shown here is derived from an EMBL/GenBank/DDBJ whole genome shotgun (WGS) entry which is preliminary data.</text>
</comment>
<organism evidence="17 18">
    <name type="scientific">Glaciihabitans arcticus</name>
    <dbReference type="NCBI Taxonomy" id="2668039"/>
    <lineage>
        <taxon>Bacteria</taxon>
        <taxon>Bacillati</taxon>
        <taxon>Actinomycetota</taxon>
        <taxon>Actinomycetes</taxon>
        <taxon>Micrococcales</taxon>
        <taxon>Microbacteriaceae</taxon>
        <taxon>Glaciihabitans</taxon>
    </lineage>
</organism>
<protein>
    <recommendedName>
        <fullName evidence="15">Riboflavin biosynthesis protein</fullName>
    </recommendedName>
    <domain>
        <recommendedName>
            <fullName evidence="15">Riboflavin kinase</fullName>
            <ecNumber evidence="15">2.7.1.26</ecNumber>
        </recommendedName>
        <alternativeName>
            <fullName evidence="15">Flavokinase</fullName>
        </alternativeName>
    </domain>
    <domain>
        <recommendedName>
            <fullName evidence="15">FMN adenylyltransferase</fullName>
            <ecNumber evidence="15">2.7.7.2</ecNumber>
        </recommendedName>
        <alternativeName>
            <fullName evidence="15">FAD pyrophosphorylase</fullName>
        </alternativeName>
        <alternativeName>
            <fullName evidence="15">FAD synthase</fullName>
        </alternativeName>
    </domain>
</protein>
<evidence type="ECO:0000259" key="16">
    <source>
        <dbReference type="SMART" id="SM00904"/>
    </source>
</evidence>
<evidence type="ECO:0000313" key="17">
    <source>
        <dbReference type="EMBL" id="TBN56376.1"/>
    </source>
</evidence>
<dbReference type="PIRSF" id="PIRSF004491">
    <property type="entry name" value="FAD_Synth"/>
    <property type="match status" value="1"/>
</dbReference>
<dbReference type="InterPro" id="IPR023468">
    <property type="entry name" value="Riboflavin_kinase"/>
</dbReference>
<dbReference type="InterPro" id="IPR015865">
    <property type="entry name" value="Riboflavin_kinase_bac/euk"/>
</dbReference>
<dbReference type="GO" id="GO:0009398">
    <property type="term" value="P:FMN biosynthetic process"/>
    <property type="evidence" value="ECO:0007669"/>
    <property type="project" value="UniProtKB-UniRule"/>
</dbReference>
<dbReference type="Pfam" id="PF06574">
    <property type="entry name" value="FAD_syn"/>
    <property type="match status" value="1"/>
</dbReference>
<evidence type="ECO:0000256" key="1">
    <source>
        <dbReference type="ARBA" id="ARBA00002121"/>
    </source>
</evidence>
<dbReference type="AlphaFoldDB" id="A0A4Q9GNS3"/>
<dbReference type="EC" id="2.7.1.26" evidence="15"/>
<comment type="pathway">
    <text evidence="3 15">Cofactor biosynthesis; FMN biosynthesis; FMN from riboflavin (ATP route): step 1/1.</text>
</comment>
<dbReference type="SUPFAM" id="SSF82114">
    <property type="entry name" value="Riboflavin kinase-like"/>
    <property type="match status" value="1"/>
</dbReference>
<keyword evidence="7 15" id="KW-0548">Nucleotidyltransferase</keyword>
<dbReference type="GO" id="GO:0003919">
    <property type="term" value="F:FMN adenylyltransferase activity"/>
    <property type="evidence" value="ECO:0007669"/>
    <property type="project" value="UniProtKB-UniRule"/>
</dbReference>
<dbReference type="EMBL" id="SISG01000001">
    <property type="protein sequence ID" value="TBN56376.1"/>
    <property type="molecule type" value="Genomic_DNA"/>
</dbReference>
<dbReference type="Gene3D" id="3.40.50.620">
    <property type="entry name" value="HUPs"/>
    <property type="match status" value="1"/>
</dbReference>
<evidence type="ECO:0000256" key="11">
    <source>
        <dbReference type="ARBA" id="ARBA00022840"/>
    </source>
</evidence>
<comment type="catalytic activity">
    <reaction evidence="13 15">
        <text>riboflavin + ATP = FMN + ADP + H(+)</text>
        <dbReference type="Rhea" id="RHEA:14357"/>
        <dbReference type="ChEBI" id="CHEBI:15378"/>
        <dbReference type="ChEBI" id="CHEBI:30616"/>
        <dbReference type="ChEBI" id="CHEBI:57986"/>
        <dbReference type="ChEBI" id="CHEBI:58210"/>
        <dbReference type="ChEBI" id="CHEBI:456216"/>
        <dbReference type="EC" id="2.7.1.26"/>
    </reaction>
</comment>
<keyword evidence="18" id="KW-1185">Reference proteome</keyword>
<keyword evidence="10 15" id="KW-0274">FAD</keyword>
<feature type="domain" description="Riboflavin kinase" evidence="16">
    <location>
        <begin position="185"/>
        <end position="310"/>
    </location>
</feature>
<dbReference type="GO" id="GO:0009231">
    <property type="term" value="P:riboflavin biosynthetic process"/>
    <property type="evidence" value="ECO:0007669"/>
    <property type="project" value="InterPro"/>
</dbReference>
<evidence type="ECO:0000256" key="5">
    <source>
        <dbReference type="ARBA" id="ARBA00022643"/>
    </source>
</evidence>
<proteinExistence type="inferred from homology"/>